<evidence type="ECO:0000259" key="6">
    <source>
        <dbReference type="PROSITE" id="PS50835"/>
    </source>
</evidence>
<protein>
    <submittedName>
        <fullName evidence="7">Putative neural cell adhesion molecule l1</fullName>
    </submittedName>
</protein>
<dbReference type="InterPro" id="IPR036179">
    <property type="entry name" value="Ig-like_dom_sf"/>
</dbReference>
<dbReference type="PROSITE" id="PS50835">
    <property type="entry name" value="IG_LIKE"/>
    <property type="match status" value="4"/>
</dbReference>
<dbReference type="VEuPathDB" id="VectorBase:LLONM1_003226"/>
<dbReference type="SMART" id="SM00408">
    <property type="entry name" value="IGc2"/>
    <property type="match status" value="4"/>
</dbReference>
<proteinExistence type="predicted"/>
<comment type="subcellular location">
    <subcellularLocation>
        <location evidence="1">Secreted</location>
    </subcellularLocation>
</comment>
<organism evidence="8 9">
    <name type="scientific">Lutzomyia longipalpis</name>
    <name type="common">Sand fly</name>
    <dbReference type="NCBI Taxonomy" id="7200"/>
    <lineage>
        <taxon>Eukaryota</taxon>
        <taxon>Metazoa</taxon>
        <taxon>Ecdysozoa</taxon>
        <taxon>Arthropoda</taxon>
        <taxon>Hexapoda</taxon>
        <taxon>Insecta</taxon>
        <taxon>Pterygota</taxon>
        <taxon>Neoptera</taxon>
        <taxon>Endopterygota</taxon>
        <taxon>Diptera</taxon>
        <taxon>Nematocera</taxon>
        <taxon>Psychodoidea</taxon>
        <taxon>Psychodidae</taxon>
        <taxon>Lutzomyia</taxon>
        <taxon>Lutzomyia</taxon>
    </lineage>
</organism>
<feature type="chain" id="PRO_5044555507" evidence="5">
    <location>
        <begin position="19"/>
        <end position="819"/>
    </location>
</feature>
<dbReference type="InterPro" id="IPR000884">
    <property type="entry name" value="TSP1_rpt"/>
</dbReference>
<evidence type="ECO:0000313" key="7">
    <source>
        <dbReference type="EMBL" id="MBC1174764.1"/>
    </source>
</evidence>
<reference evidence="7" key="2">
    <citation type="journal article" date="2020" name="BMC">
        <title>Leishmania infection induces a limited differential gene expression in the sand fly midgut.</title>
        <authorList>
            <person name="Coutinho-Abreu I.V."/>
            <person name="Serafim T.D."/>
            <person name="Meneses C."/>
            <person name="Kamhawi S."/>
            <person name="Oliveira F."/>
            <person name="Valenzuela J.G."/>
        </authorList>
    </citation>
    <scope>NUCLEOTIDE SEQUENCE</scope>
    <source>
        <strain evidence="7">Jacobina</strain>
        <tissue evidence="7">Midgut</tissue>
    </source>
</reference>
<feature type="signal peptide" evidence="5">
    <location>
        <begin position="1"/>
        <end position="18"/>
    </location>
</feature>
<dbReference type="InterPro" id="IPR003598">
    <property type="entry name" value="Ig_sub2"/>
</dbReference>
<dbReference type="EMBL" id="GITU01006061">
    <property type="protein sequence ID" value="MBC1174764.1"/>
    <property type="molecule type" value="Transcribed_RNA"/>
</dbReference>
<dbReference type="Pfam" id="PF25106">
    <property type="entry name" value="VWA_4"/>
    <property type="match status" value="1"/>
</dbReference>
<feature type="domain" description="Ig-like" evidence="6">
    <location>
        <begin position="462"/>
        <end position="556"/>
    </location>
</feature>
<evidence type="ECO:0000256" key="4">
    <source>
        <dbReference type="ARBA" id="ARBA00023180"/>
    </source>
</evidence>
<feature type="domain" description="Ig-like" evidence="6">
    <location>
        <begin position="574"/>
        <end position="631"/>
    </location>
</feature>
<evidence type="ECO:0000256" key="2">
    <source>
        <dbReference type="ARBA" id="ARBA00022525"/>
    </source>
</evidence>
<dbReference type="InterPro" id="IPR003599">
    <property type="entry name" value="Ig_sub"/>
</dbReference>
<accession>A0A1B0CTG9</accession>
<dbReference type="InterPro" id="IPR036383">
    <property type="entry name" value="TSP1_rpt_sf"/>
</dbReference>
<reference evidence="9" key="1">
    <citation type="submission" date="2012-05" db="EMBL/GenBank/DDBJ databases">
        <title>Whole Genome Assembly of Lutzomyia longipalpis.</title>
        <authorList>
            <person name="Richards S."/>
            <person name="Qu C."/>
            <person name="Dillon R."/>
            <person name="Worley K."/>
            <person name="Scherer S."/>
            <person name="Batterton M."/>
            <person name="Taylor A."/>
            <person name="Hawes A."/>
            <person name="Hernandez B."/>
            <person name="Kovar C."/>
            <person name="Mandapat C."/>
            <person name="Pham C."/>
            <person name="Qu C."/>
            <person name="Jing C."/>
            <person name="Bess C."/>
            <person name="Bandaranaike D."/>
            <person name="Ngo D."/>
            <person name="Ongeri F."/>
            <person name="Arias F."/>
            <person name="Lara F."/>
            <person name="Weissenberger G."/>
            <person name="Kamau G."/>
            <person name="Han H."/>
            <person name="Shen H."/>
            <person name="Dinh H."/>
            <person name="Khalil I."/>
            <person name="Jones J."/>
            <person name="Shafer J."/>
            <person name="Jayaseelan J."/>
            <person name="Quiroz J."/>
            <person name="Blankenburg K."/>
            <person name="Nguyen L."/>
            <person name="Jackson L."/>
            <person name="Francisco L."/>
            <person name="Tang L.-Y."/>
            <person name="Pu L.-L."/>
            <person name="Perales L."/>
            <person name="Lorensuhewa L."/>
            <person name="Munidasa M."/>
            <person name="Coyle M."/>
            <person name="Taylor M."/>
            <person name="Puazo M."/>
            <person name="Firestine M."/>
            <person name="Scheel M."/>
            <person name="Javaid M."/>
            <person name="Wang M."/>
            <person name="Li M."/>
            <person name="Tabassum N."/>
            <person name="Saada N."/>
            <person name="Osuji N."/>
            <person name="Aqrawi P."/>
            <person name="Fu Q."/>
            <person name="Thornton R."/>
            <person name="Raj R."/>
            <person name="Goodspeed R."/>
            <person name="Mata R."/>
            <person name="Najjar R."/>
            <person name="Gubbala S."/>
            <person name="Lee S."/>
            <person name="Denson S."/>
            <person name="Patil S."/>
            <person name="Macmil S."/>
            <person name="Qi S."/>
            <person name="Matskevitch T."/>
            <person name="Palculict T."/>
            <person name="Mathew T."/>
            <person name="Vee V."/>
            <person name="Velamala V."/>
            <person name="Korchina V."/>
            <person name="Cai W."/>
            <person name="Liu W."/>
            <person name="Dai W."/>
            <person name="Zou X."/>
            <person name="Zhu Y."/>
            <person name="Zhang Y."/>
            <person name="Wu Y.-Q."/>
            <person name="Xin Y."/>
            <person name="Nazarath L."/>
            <person name="Kovar C."/>
            <person name="Han Y."/>
            <person name="Muzny D."/>
            <person name="Gibbs R."/>
        </authorList>
    </citation>
    <scope>NUCLEOTIDE SEQUENCE [LARGE SCALE GENOMIC DNA]</scope>
    <source>
        <strain evidence="9">Jacobina</strain>
    </source>
</reference>
<dbReference type="EMBL" id="AJWK01027594">
    <property type="status" value="NOT_ANNOTATED_CDS"/>
    <property type="molecule type" value="Genomic_DNA"/>
</dbReference>
<feature type="domain" description="Ig-like" evidence="6">
    <location>
        <begin position="659"/>
        <end position="749"/>
    </location>
</feature>
<dbReference type="EnsemblMetazoa" id="LLOJ008169-RA">
    <property type="protein sequence ID" value="LLOJ008169-PA"/>
    <property type="gene ID" value="LLOJ008169"/>
</dbReference>
<dbReference type="Pfam" id="PF07679">
    <property type="entry name" value="I-set"/>
    <property type="match status" value="4"/>
</dbReference>
<dbReference type="SUPFAM" id="SSF48726">
    <property type="entry name" value="Immunoglobulin"/>
    <property type="match status" value="2"/>
</dbReference>
<keyword evidence="9" id="KW-1185">Reference proteome</keyword>
<dbReference type="AlphaFoldDB" id="A0A1B0CTG9"/>
<dbReference type="Pfam" id="PF23560">
    <property type="entry name" value="GBD_Hemicentin"/>
    <property type="match status" value="1"/>
</dbReference>
<evidence type="ECO:0000256" key="3">
    <source>
        <dbReference type="ARBA" id="ARBA00022729"/>
    </source>
</evidence>
<dbReference type="Gene3D" id="2.20.100.10">
    <property type="entry name" value="Thrombospondin type-1 (TSP1) repeat"/>
    <property type="match status" value="1"/>
</dbReference>
<dbReference type="VEuPathDB" id="VectorBase:LLOJ008169"/>
<sequence>MHFVKLLLIFCTVAVTQCQDGLNGDPPPRPGQASLVIVFDTTSSMGDDLEELHVGPELETTNPQELLTELDRVTVYGGGDCPEMCITGIKFALEKCLPNSFVYVFTDADAKDAYLMPDAMSLLQEKRTSITFIVADDACEPIPPTFNTYYTLADASNGQVYRIKSRDTNTILESVGDTLDEGLQILKLINSDKPGSHDIPLDVDKNLKDFSVSVSGSDPNITVNSPDNQPSKKAKELVNLPNVMTVKIMDPEPGVWTIGASSSSPHSVKIAGISDITFRFGFTLHTPLTIDEALPRPIHPFAIRTLSTVRFFREGPVNPFEFIHPLAPIKNTYLFSCRAFKPPTGVFKIEVKGEDNKGNRFSRILPTGLDTTDVAKPQYLGKSLEQNVDLAPDTSVELDCKMVGKPQPAIRWFKDGAEIPGVTDEVLRIEYESDKLITYTCEGSNSEGSQNVVFKVNNKEPPEVIDWLMRVANDSTVHVLAGDPWYPSNCPAKGVPDPTQMWQKDGVDIPLEGSQIELQEDGKFLTIPAANESDAGVYECIVENPSGKLTLRYKVEIDEPVKFSNESEADNFDPELESYIEKISANPGETVTLQCPMVGKPQPNITWYREDPMEFERVPIEGATENQLTIEIPLGMFVLAAILIGNLEKQFQITPPTLPKLNDPTEKKIRIKPDEDLSLDCSVEAPNAETTVKWLKNEQPLTPDGSKVIASEDGYTLNVTKADINSDPGEYRCVVENPSGNISKSFSVEKVVPSKWSTWTEWTTCNCRARVQFRNRFCQYNNGSLVAPSDRSQCPGEAVQMRPCDNDCDSEWTPFGEWS</sequence>
<name>A0A1B0CTG9_LUTLO</name>
<dbReference type="InterPro" id="IPR007110">
    <property type="entry name" value="Ig-like_dom"/>
</dbReference>
<keyword evidence="2" id="KW-0964">Secreted</keyword>
<dbReference type="InterPro" id="IPR013098">
    <property type="entry name" value="Ig_I-set"/>
</dbReference>
<dbReference type="InterPro" id="IPR056475">
    <property type="entry name" value="GBD_Hemicentin/VWA7"/>
</dbReference>
<dbReference type="Gene3D" id="2.60.40.10">
    <property type="entry name" value="Immunoglobulins"/>
    <property type="match status" value="4"/>
</dbReference>
<evidence type="ECO:0000313" key="8">
    <source>
        <dbReference type="EnsemblMetazoa" id="LLOJ008169-PA"/>
    </source>
</evidence>
<feature type="domain" description="Ig-like" evidence="6">
    <location>
        <begin position="377"/>
        <end position="457"/>
    </location>
</feature>
<dbReference type="PANTHER" id="PTHR44427">
    <property type="entry name" value="CARCINOEMBRYONIC ANTIGEN-RELATED CELL ADHESION MOLECULE 19"/>
    <property type="match status" value="1"/>
</dbReference>
<dbReference type="GO" id="GO:0032991">
    <property type="term" value="C:protein-containing complex"/>
    <property type="evidence" value="ECO:0007669"/>
    <property type="project" value="UniProtKB-ARBA"/>
</dbReference>
<dbReference type="SUPFAM" id="SSF53300">
    <property type="entry name" value="vWA-like"/>
    <property type="match status" value="1"/>
</dbReference>
<keyword evidence="4" id="KW-0325">Glycoprotein</keyword>
<reference evidence="8" key="3">
    <citation type="submission" date="2020-05" db="UniProtKB">
        <authorList>
            <consortium name="EnsemblMetazoa"/>
        </authorList>
    </citation>
    <scope>IDENTIFICATION</scope>
    <source>
        <strain evidence="8">Jacobina</strain>
    </source>
</reference>
<evidence type="ECO:0000256" key="5">
    <source>
        <dbReference type="SAM" id="SignalP"/>
    </source>
</evidence>
<evidence type="ECO:0000313" key="9">
    <source>
        <dbReference type="Proteomes" id="UP000092461"/>
    </source>
</evidence>
<dbReference type="GO" id="GO:0005576">
    <property type="term" value="C:extracellular region"/>
    <property type="evidence" value="ECO:0007669"/>
    <property type="project" value="UniProtKB-SubCell"/>
</dbReference>
<dbReference type="SMART" id="SM00409">
    <property type="entry name" value="IG"/>
    <property type="match status" value="3"/>
</dbReference>
<dbReference type="PANTHER" id="PTHR44427:SF5">
    <property type="entry name" value="V-SET AND IMMUNOGLOBULIN DOMAIN-CONTAINING PROTEIN 10-LIKE"/>
    <property type="match status" value="1"/>
</dbReference>
<dbReference type="PROSITE" id="PS50092">
    <property type="entry name" value="TSP1"/>
    <property type="match status" value="1"/>
</dbReference>
<dbReference type="InterPro" id="IPR050831">
    <property type="entry name" value="CEA_cell_adhesion"/>
</dbReference>
<dbReference type="InterPro" id="IPR036465">
    <property type="entry name" value="vWFA_dom_sf"/>
</dbReference>
<keyword evidence="3 5" id="KW-0732">Signal</keyword>
<dbReference type="InterPro" id="IPR013783">
    <property type="entry name" value="Ig-like_fold"/>
</dbReference>
<evidence type="ECO:0000256" key="1">
    <source>
        <dbReference type="ARBA" id="ARBA00004613"/>
    </source>
</evidence>
<dbReference type="InterPro" id="IPR056861">
    <property type="entry name" value="HMCN1-like_VWA"/>
</dbReference>
<dbReference type="CDD" id="cd00096">
    <property type="entry name" value="Ig"/>
    <property type="match status" value="1"/>
</dbReference>
<dbReference type="Proteomes" id="UP000092461">
    <property type="component" value="Unassembled WGS sequence"/>
</dbReference>
<dbReference type="SUPFAM" id="SSF82895">
    <property type="entry name" value="TSP-1 type 1 repeat"/>
    <property type="match status" value="1"/>
</dbReference>